<evidence type="ECO:0008006" key="4">
    <source>
        <dbReference type="Google" id="ProtNLM"/>
    </source>
</evidence>
<organism evidence="2 3">
    <name type="scientific">Candidatus Synchoanobacter obligatus</name>
    <dbReference type="NCBI Taxonomy" id="2919597"/>
    <lineage>
        <taxon>Bacteria</taxon>
        <taxon>Pseudomonadati</taxon>
        <taxon>Pseudomonadota</taxon>
        <taxon>Gammaproteobacteria</taxon>
        <taxon>Candidatus Comchoanobacterales</taxon>
        <taxon>Candidatus Comchoanobacteraceae</taxon>
        <taxon>Candidatus Synchoanobacter</taxon>
    </lineage>
</organism>
<accession>A0ABT1L5L4</accession>
<gene>
    <name evidence="2" type="ORF">MKS91_03655</name>
</gene>
<proteinExistence type="predicted"/>
<keyword evidence="1" id="KW-0472">Membrane</keyword>
<dbReference type="EMBL" id="JAKUDN010000002">
    <property type="protein sequence ID" value="MCP8352384.1"/>
    <property type="molecule type" value="Genomic_DNA"/>
</dbReference>
<feature type="transmembrane region" description="Helical" evidence="1">
    <location>
        <begin position="110"/>
        <end position="130"/>
    </location>
</feature>
<keyword evidence="1" id="KW-1133">Transmembrane helix</keyword>
<evidence type="ECO:0000256" key="1">
    <source>
        <dbReference type="SAM" id="Phobius"/>
    </source>
</evidence>
<keyword evidence="1" id="KW-0812">Transmembrane</keyword>
<feature type="transmembrane region" description="Helical" evidence="1">
    <location>
        <begin position="142"/>
        <end position="160"/>
    </location>
</feature>
<protein>
    <recommendedName>
        <fullName evidence="4">CDP-alcohol phosphatidyltransferase</fullName>
    </recommendedName>
</protein>
<feature type="transmembrane region" description="Helical" evidence="1">
    <location>
        <begin position="180"/>
        <end position="210"/>
    </location>
</feature>
<name>A0ABT1L5L4_9GAMM</name>
<evidence type="ECO:0000313" key="2">
    <source>
        <dbReference type="EMBL" id="MCP8352384.1"/>
    </source>
</evidence>
<dbReference type="Proteomes" id="UP001320768">
    <property type="component" value="Unassembled WGS sequence"/>
</dbReference>
<sequence length="226" mass="25915">MIIQLLKLASSFTKAGNGLILDFFTDLRSSILLVCNKIYSGILLVLDLYLSYLVAITIQSFLYFWVLTLAGPLASFAVMFGVSLAASYWYHNNRYKTMPLNYPKIFETFMRFNLGKGALTSYMLAFSIFFGHTFIRIEDLFFLYYFIAGVINYVLLFTGLDGHTNDSSFDRPTFSFESTVQSFFLVVFYLTFSNIMQGMVLSSVILIGLYQIYPTMFAKVYQQPSF</sequence>
<reference evidence="2 3" key="1">
    <citation type="journal article" date="2022" name="Nat. Microbiol.">
        <title>The microbiome of a bacterivorous marine choanoflagellate contains a resource-demanding obligate bacterial associate.</title>
        <authorList>
            <person name="Needham D.M."/>
            <person name="Poirier C."/>
            <person name="Bachy C."/>
            <person name="George E.E."/>
            <person name="Wilken S."/>
            <person name="Yung C.C.M."/>
            <person name="Limardo A.J."/>
            <person name="Morando M."/>
            <person name="Sudek L."/>
            <person name="Malmstrom R.R."/>
            <person name="Keeling P.J."/>
            <person name="Santoro A.E."/>
            <person name="Worden A.Z."/>
        </authorList>
    </citation>
    <scope>NUCLEOTIDE SEQUENCE [LARGE SCALE GENOMIC DNA]</scope>
    <source>
        <strain evidence="2 3">Comchoano-2</strain>
    </source>
</reference>
<feature type="transmembrane region" description="Helical" evidence="1">
    <location>
        <begin position="62"/>
        <end position="90"/>
    </location>
</feature>
<dbReference type="RefSeq" id="WP_258569489.1">
    <property type="nucleotide sequence ID" value="NZ_JAKUDN010000002.1"/>
</dbReference>
<feature type="transmembrane region" description="Helical" evidence="1">
    <location>
        <begin position="31"/>
        <end position="50"/>
    </location>
</feature>
<keyword evidence="3" id="KW-1185">Reference proteome</keyword>
<comment type="caution">
    <text evidence="2">The sequence shown here is derived from an EMBL/GenBank/DDBJ whole genome shotgun (WGS) entry which is preliminary data.</text>
</comment>
<evidence type="ECO:0000313" key="3">
    <source>
        <dbReference type="Proteomes" id="UP001320768"/>
    </source>
</evidence>